<keyword evidence="2" id="KW-1185">Reference proteome</keyword>
<gene>
    <name evidence="1" type="ORF">EM932_17110</name>
</gene>
<dbReference type="AlphaFoldDB" id="A0A4S1DUF5"/>
<dbReference type="RefSeq" id="WP_135878430.1">
    <property type="nucleotide sequence ID" value="NZ_SRSO01000028.1"/>
</dbReference>
<name>A0A4S1DUF5_9FLAO</name>
<dbReference type="OrthoDB" id="1457612at2"/>
<protein>
    <submittedName>
        <fullName evidence="1">Uncharacterized protein</fullName>
    </submittedName>
</protein>
<sequence>MKSQEFKENHLYTLQTDPKTKQNYIKLPISNLSELAYMHESLLDGILLLTQLEKGLYKNEQMQSTVYWLCRLVLKSYPNEELEGLSIMDKYLESCS</sequence>
<evidence type="ECO:0000313" key="2">
    <source>
        <dbReference type="Proteomes" id="UP000307602"/>
    </source>
</evidence>
<organism evidence="1 2">
    <name type="scientific">Flavivirga rizhaonensis</name>
    <dbReference type="NCBI Taxonomy" id="2559571"/>
    <lineage>
        <taxon>Bacteria</taxon>
        <taxon>Pseudomonadati</taxon>
        <taxon>Bacteroidota</taxon>
        <taxon>Flavobacteriia</taxon>
        <taxon>Flavobacteriales</taxon>
        <taxon>Flavobacteriaceae</taxon>
        <taxon>Flavivirga</taxon>
    </lineage>
</organism>
<reference evidence="1 2" key="1">
    <citation type="submission" date="2019-04" db="EMBL/GenBank/DDBJ databases">
        <authorList>
            <person name="Liu A."/>
        </authorList>
    </citation>
    <scope>NUCLEOTIDE SEQUENCE [LARGE SCALE GENOMIC DNA]</scope>
    <source>
        <strain evidence="1 2">RZ03</strain>
    </source>
</reference>
<dbReference type="Proteomes" id="UP000307602">
    <property type="component" value="Unassembled WGS sequence"/>
</dbReference>
<dbReference type="EMBL" id="SRSO01000028">
    <property type="protein sequence ID" value="TGV01078.1"/>
    <property type="molecule type" value="Genomic_DNA"/>
</dbReference>
<accession>A0A4S1DUF5</accession>
<comment type="caution">
    <text evidence="1">The sequence shown here is derived from an EMBL/GenBank/DDBJ whole genome shotgun (WGS) entry which is preliminary data.</text>
</comment>
<evidence type="ECO:0000313" key="1">
    <source>
        <dbReference type="EMBL" id="TGV01078.1"/>
    </source>
</evidence>
<proteinExistence type="predicted"/>